<dbReference type="Pfam" id="PF02104">
    <property type="entry name" value="SURF1"/>
    <property type="match status" value="1"/>
</dbReference>
<dbReference type="EMBL" id="VMNW02000083">
    <property type="protein sequence ID" value="KAA9152823.1"/>
    <property type="molecule type" value="Genomic_DNA"/>
</dbReference>
<name>A0A5N0UPC9_9PSEU</name>
<organism evidence="8 9">
    <name type="scientific">Amycolatopsis acidicola</name>
    <dbReference type="NCBI Taxonomy" id="2596893"/>
    <lineage>
        <taxon>Bacteria</taxon>
        <taxon>Bacillati</taxon>
        <taxon>Actinomycetota</taxon>
        <taxon>Actinomycetes</taxon>
        <taxon>Pseudonocardiales</taxon>
        <taxon>Pseudonocardiaceae</taxon>
        <taxon>Amycolatopsis</taxon>
    </lineage>
</organism>
<keyword evidence="4 6" id="KW-1133">Transmembrane helix</keyword>
<evidence type="ECO:0000256" key="6">
    <source>
        <dbReference type="RuleBase" id="RU363076"/>
    </source>
</evidence>
<dbReference type="PROSITE" id="PS50895">
    <property type="entry name" value="SURF1"/>
    <property type="match status" value="1"/>
</dbReference>
<keyword evidence="5 6" id="KW-0472">Membrane</keyword>
<keyword evidence="3 6" id="KW-0812">Transmembrane</keyword>
<feature type="transmembrane region" description="Helical" evidence="6">
    <location>
        <begin position="216"/>
        <end position="237"/>
    </location>
</feature>
<protein>
    <recommendedName>
        <fullName evidence="6">SURF1-like protein</fullName>
    </recommendedName>
</protein>
<proteinExistence type="inferred from homology"/>
<dbReference type="OrthoDB" id="9807214at2"/>
<gene>
    <name evidence="8" type="ORF">FPZ12_036055</name>
</gene>
<keyword evidence="6" id="KW-1003">Cell membrane</keyword>
<dbReference type="PANTHER" id="PTHR23427:SF2">
    <property type="entry name" value="SURFEIT LOCUS PROTEIN 1"/>
    <property type="match status" value="1"/>
</dbReference>
<dbReference type="AlphaFoldDB" id="A0A5N0UPC9"/>
<keyword evidence="9" id="KW-1185">Reference proteome</keyword>
<dbReference type="PROSITE" id="PS51257">
    <property type="entry name" value="PROKAR_LIPOPROTEIN"/>
    <property type="match status" value="1"/>
</dbReference>
<evidence type="ECO:0000256" key="5">
    <source>
        <dbReference type="ARBA" id="ARBA00023136"/>
    </source>
</evidence>
<evidence type="ECO:0000256" key="3">
    <source>
        <dbReference type="ARBA" id="ARBA00022692"/>
    </source>
</evidence>
<dbReference type="GO" id="GO:0005886">
    <property type="term" value="C:plasma membrane"/>
    <property type="evidence" value="ECO:0007669"/>
    <property type="project" value="UniProtKB-SubCell"/>
</dbReference>
<evidence type="ECO:0000256" key="1">
    <source>
        <dbReference type="ARBA" id="ARBA00004370"/>
    </source>
</evidence>
<feature type="region of interest" description="Disordered" evidence="7">
    <location>
        <begin position="275"/>
        <end position="299"/>
    </location>
</feature>
<comment type="caution">
    <text evidence="8">The sequence shown here is derived from an EMBL/GenBank/DDBJ whole genome shotgun (WGS) entry which is preliminary data.</text>
</comment>
<evidence type="ECO:0000313" key="9">
    <source>
        <dbReference type="Proteomes" id="UP000319769"/>
    </source>
</evidence>
<evidence type="ECO:0000313" key="8">
    <source>
        <dbReference type="EMBL" id="KAA9152823.1"/>
    </source>
</evidence>
<dbReference type="Proteomes" id="UP000319769">
    <property type="component" value="Unassembled WGS sequence"/>
</dbReference>
<dbReference type="RefSeq" id="WP_144759628.1">
    <property type="nucleotide sequence ID" value="NZ_VMNW02000083.1"/>
</dbReference>
<dbReference type="CDD" id="cd06662">
    <property type="entry name" value="SURF1"/>
    <property type="match status" value="1"/>
</dbReference>
<dbReference type="InterPro" id="IPR045214">
    <property type="entry name" value="Surf1/Surf4"/>
</dbReference>
<evidence type="ECO:0000256" key="7">
    <source>
        <dbReference type="SAM" id="MobiDB-lite"/>
    </source>
</evidence>
<feature type="transmembrane region" description="Helical" evidence="6">
    <location>
        <begin position="12"/>
        <end position="30"/>
    </location>
</feature>
<sequence>MRWKFLLRPSWLALVAGVLVFAFACFYLLSPWQFSRNSEREAQNSALQASMTADPRPLDSVLAPGVAPDSKTEWTRVTVTGTYLPEHEVVARLRTVQGEPAFEVLTPMRTTDGQVVLIDRGYEKPADHGAVPPYAAPPTGTVTVVARIRQDETDPKNRDAFADASTGGKLQAYDVDSRVVAKSSGLDIRPGYFQLDQDQPGGLNALPLPQLDSGPFFSYALQWIAFGVMAIAGLLYFTIRELKPGGVLAEMGDRAKEKRARKRKSVAQILAEDEAIEAEASAETGSEAERSAGEPAQRS</sequence>
<dbReference type="PANTHER" id="PTHR23427">
    <property type="entry name" value="SURFEIT LOCUS PROTEIN"/>
    <property type="match status" value="1"/>
</dbReference>
<accession>A0A5N0UPC9</accession>
<dbReference type="InterPro" id="IPR002994">
    <property type="entry name" value="Surf1/Shy1"/>
</dbReference>
<reference evidence="8" key="1">
    <citation type="submission" date="2019-09" db="EMBL/GenBank/DDBJ databases">
        <authorList>
            <person name="Teo W.F.A."/>
            <person name="Duangmal K."/>
        </authorList>
    </citation>
    <scope>NUCLEOTIDE SEQUENCE [LARGE SCALE GENOMIC DNA]</scope>
    <source>
        <strain evidence="8">K81G1</strain>
    </source>
</reference>
<evidence type="ECO:0000256" key="2">
    <source>
        <dbReference type="ARBA" id="ARBA00007165"/>
    </source>
</evidence>
<evidence type="ECO:0000256" key="4">
    <source>
        <dbReference type="ARBA" id="ARBA00022989"/>
    </source>
</evidence>
<comment type="subcellular location">
    <subcellularLocation>
        <location evidence="6">Cell membrane</location>
        <topology evidence="6">Multi-pass membrane protein</topology>
    </subcellularLocation>
    <subcellularLocation>
        <location evidence="1">Membrane</location>
    </subcellularLocation>
</comment>
<comment type="similarity">
    <text evidence="2 6">Belongs to the SURF1 family.</text>
</comment>